<dbReference type="GO" id="GO:0005886">
    <property type="term" value="C:plasma membrane"/>
    <property type="evidence" value="ECO:0007669"/>
    <property type="project" value="UniProtKB-SubCell"/>
</dbReference>
<evidence type="ECO:0000256" key="3">
    <source>
        <dbReference type="ARBA" id="ARBA00022475"/>
    </source>
</evidence>
<keyword evidence="6 8" id="KW-1133">Transmembrane helix</keyword>
<evidence type="ECO:0000256" key="6">
    <source>
        <dbReference type="ARBA" id="ARBA00022989"/>
    </source>
</evidence>
<dbReference type="AlphaFoldDB" id="A0A9E2NJX2"/>
<reference evidence="9" key="1">
    <citation type="journal article" date="2021" name="PeerJ">
        <title>Extensive microbial diversity within the chicken gut microbiome revealed by metagenomics and culture.</title>
        <authorList>
            <person name="Gilroy R."/>
            <person name="Ravi A."/>
            <person name="Getino M."/>
            <person name="Pursley I."/>
            <person name="Horton D.L."/>
            <person name="Alikhan N.F."/>
            <person name="Baker D."/>
            <person name="Gharbi K."/>
            <person name="Hall N."/>
            <person name="Watson M."/>
            <person name="Adriaenssens E.M."/>
            <person name="Foster-Nyarko E."/>
            <person name="Jarju S."/>
            <person name="Secka A."/>
            <person name="Antonio M."/>
            <person name="Oren A."/>
            <person name="Chaudhuri R.R."/>
            <person name="La Ragione R."/>
            <person name="Hildebrand F."/>
            <person name="Pallen M.J."/>
        </authorList>
    </citation>
    <scope>NUCLEOTIDE SEQUENCE</scope>
    <source>
        <strain evidence="9">B5-657</strain>
    </source>
</reference>
<evidence type="ECO:0000256" key="7">
    <source>
        <dbReference type="ARBA" id="ARBA00023136"/>
    </source>
</evidence>
<dbReference type="InterPro" id="IPR007227">
    <property type="entry name" value="Cell_shape_determining_MreD"/>
</dbReference>
<comment type="caution">
    <text evidence="9">The sequence shown here is derived from an EMBL/GenBank/DDBJ whole genome shotgun (WGS) entry which is preliminary data.</text>
</comment>
<dbReference type="Proteomes" id="UP000824229">
    <property type="component" value="Unassembled WGS sequence"/>
</dbReference>
<keyword evidence="7 8" id="KW-0472">Membrane</keyword>
<dbReference type="Pfam" id="PF04093">
    <property type="entry name" value="MreD"/>
    <property type="match status" value="1"/>
</dbReference>
<keyword evidence="3" id="KW-1003">Cell membrane</keyword>
<feature type="transmembrane region" description="Helical" evidence="8">
    <location>
        <begin position="137"/>
        <end position="154"/>
    </location>
</feature>
<dbReference type="NCBIfam" id="TIGR03426">
    <property type="entry name" value="shape_MreD"/>
    <property type="match status" value="1"/>
</dbReference>
<gene>
    <name evidence="9" type="primary">mreD</name>
    <name evidence="9" type="ORF">H9872_01260</name>
</gene>
<proteinExistence type="inferred from homology"/>
<feature type="transmembrane region" description="Helical" evidence="8">
    <location>
        <begin position="28"/>
        <end position="44"/>
    </location>
</feature>
<evidence type="ECO:0000256" key="2">
    <source>
        <dbReference type="ARBA" id="ARBA00007776"/>
    </source>
</evidence>
<comment type="similarity">
    <text evidence="2">Belongs to the MreD family.</text>
</comment>
<reference evidence="9" key="2">
    <citation type="submission" date="2021-04" db="EMBL/GenBank/DDBJ databases">
        <authorList>
            <person name="Gilroy R."/>
        </authorList>
    </citation>
    <scope>NUCLEOTIDE SEQUENCE</scope>
    <source>
        <strain evidence="9">B5-657</strain>
    </source>
</reference>
<sequence>MRVAIIGLLLVIVHTLEATLFQYLRIGNIAPNFMIMIIVSFALLRGSKEGVIVGTVAGFLNDISFGIHLGPTIISYALIGYVCGKLNKNFYRENFIIPFFCTLLSSLFYSVTNIISLVLRGQLNFGYFIKSIVIPELIYTITLSLIIYQVAYLINEKIEQSEKNTRNIF</sequence>
<keyword evidence="5" id="KW-0133">Cell shape</keyword>
<evidence type="ECO:0000256" key="5">
    <source>
        <dbReference type="ARBA" id="ARBA00022960"/>
    </source>
</evidence>
<evidence type="ECO:0000313" key="10">
    <source>
        <dbReference type="Proteomes" id="UP000824229"/>
    </source>
</evidence>
<dbReference type="Gene3D" id="1.10.1760.20">
    <property type="match status" value="1"/>
</dbReference>
<dbReference type="InterPro" id="IPR017225">
    <property type="entry name" value="Cell_shape_determin_MreD_prd"/>
</dbReference>
<accession>A0A9E2NJX2</accession>
<evidence type="ECO:0000256" key="1">
    <source>
        <dbReference type="ARBA" id="ARBA00004651"/>
    </source>
</evidence>
<evidence type="ECO:0000313" key="9">
    <source>
        <dbReference type="EMBL" id="MBU3803375.1"/>
    </source>
</evidence>
<evidence type="ECO:0000256" key="4">
    <source>
        <dbReference type="ARBA" id="ARBA00022692"/>
    </source>
</evidence>
<protein>
    <submittedName>
        <fullName evidence="9">Rod shape-determining protein MreD</fullName>
    </submittedName>
</protein>
<comment type="subcellular location">
    <subcellularLocation>
        <location evidence="1">Cell membrane</location>
        <topology evidence="1">Multi-pass membrane protein</topology>
    </subcellularLocation>
</comment>
<dbReference type="EMBL" id="JAHLFQ010000022">
    <property type="protein sequence ID" value="MBU3803375.1"/>
    <property type="molecule type" value="Genomic_DNA"/>
</dbReference>
<dbReference type="PIRSF" id="PIRSF037497">
    <property type="entry name" value="MreD_Clostridium/Treponema_prd"/>
    <property type="match status" value="1"/>
</dbReference>
<dbReference type="GO" id="GO:0008360">
    <property type="term" value="P:regulation of cell shape"/>
    <property type="evidence" value="ECO:0007669"/>
    <property type="project" value="UniProtKB-KW"/>
</dbReference>
<name>A0A9E2NJX2_9FIRM</name>
<feature type="transmembrane region" description="Helical" evidence="8">
    <location>
        <begin position="95"/>
        <end position="117"/>
    </location>
</feature>
<organism evidence="9 10">
    <name type="scientific">Candidatus Cellulosilyticum pullistercoris</name>
    <dbReference type="NCBI Taxonomy" id="2838521"/>
    <lineage>
        <taxon>Bacteria</taxon>
        <taxon>Bacillati</taxon>
        <taxon>Bacillota</taxon>
        <taxon>Clostridia</taxon>
        <taxon>Lachnospirales</taxon>
        <taxon>Cellulosilyticaceae</taxon>
        <taxon>Cellulosilyticum</taxon>
    </lineage>
</organism>
<evidence type="ECO:0000256" key="8">
    <source>
        <dbReference type="SAM" id="Phobius"/>
    </source>
</evidence>
<keyword evidence="4 8" id="KW-0812">Transmembrane</keyword>